<evidence type="ECO:0000256" key="1">
    <source>
        <dbReference type="SAM" id="MobiDB-lite"/>
    </source>
</evidence>
<feature type="region of interest" description="Disordered" evidence="1">
    <location>
        <begin position="62"/>
        <end position="97"/>
    </location>
</feature>
<protein>
    <recommendedName>
        <fullName evidence="4">Pentacotripeptide-repeat region of PRORP domain-containing protein</fullName>
    </recommendedName>
</protein>
<evidence type="ECO:0000313" key="2">
    <source>
        <dbReference type="EMBL" id="KAH6590404.1"/>
    </source>
</evidence>
<name>A0ABQ8F2K3_9FUNG</name>
<dbReference type="PANTHER" id="PTHR46862">
    <property type="entry name" value="OS07G0661900 PROTEIN"/>
    <property type="match status" value="1"/>
</dbReference>
<comment type="caution">
    <text evidence="2">The sequence shown here is derived from an EMBL/GenBank/DDBJ whole genome shotgun (WGS) entry which is preliminary data.</text>
</comment>
<accession>A0ABQ8F2K3</accession>
<dbReference type="Proteomes" id="UP001648503">
    <property type="component" value="Unassembled WGS sequence"/>
</dbReference>
<feature type="compositionally biased region" description="Polar residues" evidence="1">
    <location>
        <begin position="63"/>
        <end position="92"/>
    </location>
</feature>
<reference evidence="2 3" key="1">
    <citation type="submission" date="2021-02" db="EMBL/GenBank/DDBJ databases">
        <title>Variation within the Batrachochytrium salamandrivorans European outbreak.</title>
        <authorList>
            <person name="Kelly M."/>
            <person name="Pasmans F."/>
            <person name="Shea T.P."/>
            <person name="Munoz J.F."/>
            <person name="Carranza S."/>
            <person name="Cuomo C.A."/>
            <person name="Martel A."/>
        </authorList>
    </citation>
    <scope>NUCLEOTIDE SEQUENCE [LARGE SCALE GENOMIC DNA]</scope>
    <source>
        <strain evidence="2 3">AMFP18/2</strain>
    </source>
</reference>
<dbReference type="Gene3D" id="1.25.40.10">
    <property type="entry name" value="Tetratricopeptide repeat domain"/>
    <property type="match status" value="1"/>
</dbReference>
<sequence length="489" mass="55063">MQLGKGVLKHGYDHYCHWIRSGLYHHGSMHRLPAIVEKLTAPKWLLGRIDVRPHVRSYIRPLTESNPTSHSQTDPALCPSSSFTAEQSTPSGPSRDAAAIQSHCTSDWHRFSSEKPLVASIHNLIHLLDRNQLNAAFSMYAIVEQTVPSDLAHLPVHCSIKLVRAVLQARLRTIRHMSIKDRLSYAAALYTQMRRNGIYCDFALLRLAIDIYGRLGAIKEVELAYFEMLQRGLDTQHLAVLTYMCRAYILCNDESSALIYFEQLQRVGDTDRAFEVLARAYTMRGDPAGMKAALSKINLANNMINASALAILCQGYHKLRHYDTVYDLISQFKLDGGVLDLRLYRIQMQCAVDTGNYATALAILSDMRASGIQDDLSTIHEELVARAFLGEKEKVWMMYANIIKSSNLFTHAGIAMAKMMGTLKHPSSVNHISKVAYKLKLPLFRTLHDLLRAYTEMGDVTSVEHIIKYLVSHGRDTSKSIYSQIDLGV</sequence>
<dbReference type="InterPro" id="IPR011990">
    <property type="entry name" value="TPR-like_helical_dom_sf"/>
</dbReference>
<dbReference type="EMBL" id="JAFCIX010000433">
    <property type="protein sequence ID" value="KAH6590404.1"/>
    <property type="molecule type" value="Genomic_DNA"/>
</dbReference>
<gene>
    <name evidence="2" type="ORF">BASA50_009379</name>
</gene>
<evidence type="ECO:0008006" key="4">
    <source>
        <dbReference type="Google" id="ProtNLM"/>
    </source>
</evidence>
<evidence type="ECO:0000313" key="3">
    <source>
        <dbReference type="Proteomes" id="UP001648503"/>
    </source>
</evidence>
<dbReference type="PANTHER" id="PTHR46862:SF3">
    <property type="entry name" value="OS07G0661900 PROTEIN"/>
    <property type="match status" value="1"/>
</dbReference>
<organism evidence="2 3">
    <name type="scientific">Batrachochytrium salamandrivorans</name>
    <dbReference type="NCBI Taxonomy" id="1357716"/>
    <lineage>
        <taxon>Eukaryota</taxon>
        <taxon>Fungi</taxon>
        <taxon>Fungi incertae sedis</taxon>
        <taxon>Chytridiomycota</taxon>
        <taxon>Chytridiomycota incertae sedis</taxon>
        <taxon>Chytridiomycetes</taxon>
        <taxon>Rhizophydiales</taxon>
        <taxon>Rhizophydiales incertae sedis</taxon>
        <taxon>Batrachochytrium</taxon>
    </lineage>
</organism>
<proteinExistence type="predicted"/>
<keyword evidence="3" id="KW-1185">Reference proteome</keyword>